<keyword evidence="4" id="KW-0949">S-adenosyl-L-methionine</keyword>
<evidence type="ECO:0000256" key="6">
    <source>
        <dbReference type="PROSITE-ProRule" id="PRU00708"/>
    </source>
</evidence>
<gene>
    <name evidence="7" type="ORF">EVOR1521_LOCUS14021</name>
</gene>
<dbReference type="InterPro" id="IPR050872">
    <property type="entry name" value="PPR_P_subfamily"/>
</dbReference>
<evidence type="ECO:0000313" key="8">
    <source>
        <dbReference type="Proteomes" id="UP001178507"/>
    </source>
</evidence>
<dbReference type="Proteomes" id="UP001178507">
    <property type="component" value="Unassembled WGS sequence"/>
</dbReference>
<dbReference type="GO" id="GO:0032259">
    <property type="term" value="P:methylation"/>
    <property type="evidence" value="ECO:0007669"/>
    <property type="project" value="UniProtKB-KW"/>
</dbReference>
<dbReference type="PANTHER" id="PTHR46128:SF329">
    <property type="entry name" value="MITOCHONDRIAL GROUP I INTRON SPLICING FACTOR DMR1"/>
    <property type="match status" value="1"/>
</dbReference>
<evidence type="ECO:0000256" key="4">
    <source>
        <dbReference type="ARBA" id="ARBA00022691"/>
    </source>
</evidence>
<feature type="repeat" description="PPR" evidence="6">
    <location>
        <begin position="97"/>
        <end position="131"/>
    </location>
</feature>
<reference evidence="7" key="1">
    <citation type="submission" date="2023-08" db="EMBL/GenBank/DDBJ databases">
        <authorList>
            <person name="Chen Y."/>
            <person name="Shah S."/>
            <person name="Dougan E. K."/>
            <person name="Thang M."/>
            <person name="Chan C."/>
        </authorList>
    </citation>
    <scope>NUCLEOTIDE SEQUENCE</scope>
</reference>
<dbReference type="Gene3D" id="3.40.50.150">
    <property type="entry name" value="Vaccinia Virus protein VP39"/>
    <property type="match status" value="1"/>
</dbReference>
<evidence type="ECO:0000256" key="1">
    <source>
        <dbReference type="ARBA" id="ARBA00007626"/>
    </source>
</evidence>
<dbReference type="PROSITE" id="PS51375">
    <property type="entry name" value="PPR"/>
    <property type="match status" value="1"/>
</dbReference>
<evidence type="ECO:0000256" key="3">
    <source>
        <dbReference type="ARBA" id="ARBA00022679"/>
    </source>
</evidence>
<dbReference type="Gene3D" id="1.25.40.10">
    <property type="entry name" value="Tetratricopeptide repeat domain"/>
    <property type="match status" value="3"/>
</dbReference>
<keyword evidence="8" id="KW-1185">Reference proteome</keyword>
<dbReference type="EMBL" id="CAUJNA010001635">
    <property type="protein sequence ID" value="CAJ1388079.1"/>
    <property type="molecule type" value="Genomic_DNA"/>
</dbReference>
<dbReference type="AlphaFoldDB" id="A0AA36N2C8"/>
<evidence type="ECO:0000256" key="2">
    <source>
        <dbReference type="ARBA" id="ARBA00022603"/>
    </source>
</evidence>
<comment type="caution">
    <text evidence="7">The sequence shown here is derived from an EMBL/GenBank/DDBJ whole genome shotgun (WGS) entry which is preliminary data.</text>
</comment>
<dbReference type="PROSITE" id="PS51682">
    <property type="entry name" value="SAM_OMT_I"/>
    <property type="match status" value="1"/>
</dbReference>
<protein>
    <submittedName>
        <fullName evidence="7">Uncharacterized protein</fullName>
    </submittedName>
</protein>
<dbReference type="InterPro" id="IPR002885">
    <property type="entry name" value="PPR_rpt"/>
</dbReference>
<accession>A0AA36N2C8</accession>
<comment type="similarity">
    <text evidence="1">Belongs to the PPR family. P subfamily.</text>
</comment>
<dbReference type="SUPFAM" id="SSF53335">
    <property type="entry name" value="S-adenosyl-L-methionine-dependent methyltransferases"/>
    <property type="match status" value="1"/>
</dbReference>
<dbReference type="InterPro" id="IPR011990">
    <property type="entry name" value="TPR-like_helical_dom_sf"/>
</dbReference>
<dbReference type="SUPFAM" id="SSF48452">
    <property type="entry name" value="TPR-like"/>
    <property type="match status" value="1"/>
</dbReference>
<dbReference type="Pfam" id="PF01535">
    <property type="entry name" value="PPR"/>
    <property type="match status" value="1"/>
</dbReference>
<evidence type="ECO:0000313" key="7">
    <source>
        <dbReference type="EMBL" id="CAJ1388079.1"/>
    </source>
</evidence>
<name>A0AA36N2C8_9DINO</name>
<proteinExistence type="inferred from homology"/>
<dbReference type="NCBIfam" id="TIGR00756">
    <property type="entry name" value="PPR"/>
    <property type="match status" value="1"/>
</dbReference>
<evidence type="ECO:0000256" key="5">
    <source>
        <dbReference type="ARBA" id="ARBA00023453"/>
    </source>
</evidence>
<sequence length="667" mass="73060">MSKVTSSIKALGKRRLWQAALAILQDLAETKTQTDLRHVTAAMSACEKASEWRAVLSLAAESAVCADARATGAALLSLARAARWRQALDLLRESPVDLLGYIAAMNACTRASRWRYALELLQDARSAGHSPDIKTYTTAAVAARRGTWPLAFEVLAEALAEGLQVDTAFFNSLLGVCLDAEGTPGAWVAALQLLAEMGKMQCPADAVSFATCARTCERTLQWEQALALFEVARAGQTSISGLLNAVSGASGRAGRWEDAMSWLQVACEQRLDNVVTYNTAANACVKAARWSKALDIFSRTPAPNAASFTTALHACEDHWEDALGLLADMTAAALQPELADFRTYARALGRARHWQQAVQLQQIVRGEKLSDRRGSLWSVVAWACQASGVGRPLVPRWMHLGAWKELELLAHVQHVAPRGSIDAALDAVEDFAQKVQWLKVLGGAKARLLQSSLRPGDNVVELGSYVGYSALLLLQQLRKLGGGGTVTTCDQDAAVGLIAERLLQWVDPTQCEVMLLIGRIQDLSACPRFRSADLVVLDHQAARYGPDLAMMLRLRQGALRFFADNVLHPGAPAFLHFLHETDSDVALHEVLEFAHSPAVADWIVLGQVRRCGDILPAFESPPEIRWWSAEVESICRFSRRRGADPDWLSFQEELRKVLRPWAEHLKR</sequence>
<keyword evidence="3" id="KW-0808">Transferase</keyword>
<organism evidence="7 8">
    <name type="scientific">Effrenium voratum</name>
    <dbReference type="NCBI Taxonomy" id="2562239"/>
    <lineage>
        <taxon>Eukaryota</taxon>
        <taxon>Sar</taxon>
        <taxon>Alveolata</taxon>
        <taxon>Dinophyceae</taxon>
        <taxon>Suessiales</taxon>
        <taxon>Symbiodiniaceae</taxon>
        <taxon>Effrenium</taxon>
    </lineage>
</organism>
<dbReference type="GO" id="GO:0008171">
    <property type="term" value="F:O-methyltransferase activity"/>
    <property type="evidence" value="ECO:0007669"/>
    <property type="project" value="InterPro"/>
</dbReference>
<dbReference type="InterPro" id="IPR002935">
    <property type="entry name" value="SAM_O-MeTrfase"/>
</dbReference>
<keyword evidence="2" id="KW-0489">Methyltransferase</keyword>
<comment type="similarity">
    <text evidence="5">Belongs to the class I-like SAM-binding methyltransferase superfamily. Cation-dependent O-methyltransferase family.</text>
</comment>
<dbReference type="InterPro" id="IPR029063">
    <property type="entry name" value="SAM-dependent_MTases_sf"/>
</dbReference>
<dbReference type="PANTHER" id="PTHR46128">
    <property type="entry name" value="MITOCHONDRIAL GROUP I INTRON SPLICING FACTOR CCM1"/>
    <property type="match status" value="1"/>
</dbReference>